<gene>
    <name evidence="1" type="ORF">TNCT_353051</name>
</gene>
<evidence type="ECO:0000313" key="2">
    <source>
        <dbReference type="Proteomes" id="UP000887116"/>
    </source>
</evidence>
<proteinExistence type="predicted"/>
<comment type="caution">
    <text evidence="1">The sequence shown here is derived from an EMBL/GenBank/DDBJ whole genome shotgun (WGS) entry which is preliminary data.</text>
</comment>
<dbReference type="EMBL" id="BMAO01006996">
    <property type="protein sequence ID" value="GFR12966.1"/>
    <property type="molecule type" value="Genomic_DNA"/>
</dbReference>
<organism evidence="1 2">
    <name type="scientific">Trichonephila clavata</name>
    <name type="common">Joro spider</name>
    <name type="synonym">Nephila clavata</name>
    <dbReference type="NCBI Taxonomy" id="2740835"/>
    <lineage>
        <taxon>Eukaryota</taxon>
        <taxon>Metazoa</taxon>
        <taxon>Ecdysozoa</taxon>
        <taxon>Arthropoda</taxon>
        <taxon>Chelicerata</taxon>
        <taxon>Arachnida</taxon>
        <taxon>Araneae</taxon>
        <taxon>Araneomorphae</taxon>
        <taxon>Entelegynae</taxon>
        <taxon>Araneoidea</taxon>
        <taxon>Nephilidae</taxon>
        <taxon>Trichonephila</taxon>
    </lineage>
</organism>
<protein>
    <submittedName>
        <fullName evidence="1">Uncharacterized protein</fullName>
    </submittedName>
</protein>
<reference evidence="1" key="1">
    <citation type="submission" date="2020-07" db="EMBL/GenBank/DDBJ databases">
        <title>Multicomponent nature underlies the extraordinary mechanical properties of spider dragline silk.</title>
        <authorList>
            <person name="Kono N."/>
            <person name="Nakamura H."/>
            <person name="Mori M."/>
            <person name="Yoshida Y."/>
            <person name="Ohtoshi R."/>
            <person name="Malay A.D."/>
            <person name="Moran D.A.P."/>
            <person name="Tomita M."/>
            <person name="Numata K."/>
            <person name="Arakawa K."/>
        </authorList>
    </citation>
    <scope>NUCLEOTIDE SEQUENCE</scope>
</reference>
<sequence>MTSPDPSHVGIIGIEIADSLAKAASLDTSKPDMHSIFSEFSDCKKKQRNLCRTPPNHVWYPPSTLLVLYTLKVIQTSRLAYLDLPVDT</sequence>
<accession>A0A8X6JMV5</accession>
<keyword evidence="2" id="KW-1185">Reference proteome</keyword>
<dbReference type="AlphaFoldDB" id="A0A8X6JMV5"/>
<name>A0A8X6JMV5_TRICU</name>
<evidence type="ECO:0000313" key="1">
    <source>
        <dbReference type="EMBL" id="GFR12966.1"/>
    </source>
</evidence>
<dbReference type="Proteomes" id="UP000887116">
    <property type="component" value="Unassembled WGS sequence"/>
</dbReference>